<sequence>MNSLIPLPSLFMLDLYFELEKKVNIFLLSLFYGCGVSFSDYDISGTHHFTM</sequence>
<evidence type="ECO:0000313" key="2">
    <source>
        <dbReference type="Proteomes" id="UP001420932"/>
    </source>
</evidence>
<gene>
    <name evidence="1" type="ORF">Syun_013884</name>
</gene>
<reference evidence="1 2" key="1">
    <citation type="submission" date="2024-01" db="EMBL/GenBank/DDBJ databases">
        <title>Genome assemblies of Stephania.</title>
        <authorList>
            <person name="Yang L."/>
        </authorList>
    </citation>
    <scope>NUCLEOTIDE SEQUENCE [LARGE SCALE GENOMIC DNA]</scope>
    <source>
        <strain evidence="1">YNDBR</strain>
        <tissue evidence="1">Leaf</tissue>
    </source>
</reference>
<evidence type="ECO:0000313" key="1">
    <source>
        <dbReference type="EMBL" id="KAK9134554.1"/>
    </source>
</evidence>
<accession>A0AAP0JIP6</accession>
<dbReference type="AlphaFoldDB" id="A0AAP0JIP6"/>
<dbReference type="EMBL" id="JBBNAF010000006">
    <property type="protein sequence ID" value="KAK9134554.1"/>
    <property type="molecule type" value="Genomic_DNA"/>
</dbReference>
<keyword evidence="2" id="KW-1185">Reference proteome</keyword>
<proteinExistence type="predicted"/>
<dbReference type="Proteomes" id="UP001420932">
    <property type="component" value="Unassembled WGS sequence"/>
</dbReference>
<name>A0AAP0JIP6_9MAGN</name>
<comment type="caution">
    <text evidence="1">The sequence shown here is derived from an EMBL/GenBank/DDBJ whole genome shotgun (WGS) entry which is preliminary data.</text>
</comment>
<protein>
    <submittedName>
        <fullName evidence="1">Uncharacterized protein</fullName>
    </submittedName>
</protein>
<organism evidence="1 2">
    <name type="scientific">Stephania yunnanensis</name>
    <dbReference type="NCBI Taxonomy" id="152371"/>
    <lineage>
        <taxon>Eukaryota</taxon>
        <taxon>Viridiplantae</taxon>
        <taxon>Streptophyta</taxon>
        <taxon>Embryophyta</taxon>
        <taxon>Tracheophyta</taxon>
        <taxon>Spermatophyta</taxon>
        <taxon>Magnoliopsida</taxon>
        <taxon>Ranunculales</taxon>
        <taxon>Menispermaceae</taxon>
        <taxon>Menispermoideae</taxon>
        <taxon>Cissampelideae</taxon>
        <taxon>Stephania</taxon>
    </lineage>
</organism>